<proteinExistence type="predicted"/>
<sequence length="112" mass="12594">MLQTLVKVKQETEADQLKRAFVKVMVEVAQKIPQTLTLTDVKQVSSAIPHLVEVATNFNILLTDEDLIWPSTGIARFYGGQANYQEELVWCQHCLEIAESRLGNDHLDVAIS</sequence>
<dbReference type="Proteomes" id="UP000289660">
    <property type="component" value="Unassembled WGS sequence"/>
</dbReference>
<reference evidence="2" key="1">
    <citation type="submission" date="2018-12" db="EMBL/GenBank/DDBJ databases">
        <title>Genome sequence of Microcystis aeruginosa NIES-4285.</title>
        <authorList>
            <person name="Tanabe Y."/>
        </authorList>
    </citation>
    <scope>NUCLEOTIDE SEQUENCE [LARGE SCALE GENOMIC DNA]</scope>
    <source>
        <strain evidence="2">NIES-4285</strain>
    </source>
</reference>
<dbReference type="RefSeq" id="WP_130758577.1">
    <property type="nucleotide sequence ID" value="NZ_BIFY01000199.1"/>
</dbReference>
<evidence type="ECO:0000313" key="1">
    <source>
        <dbReference type="EMBL" id="GCE62831.1"/>
    </source>
</evidence>
<name>A0A402DKU9_MICAE</name>
<evidence type="ECO:0000313" key="2">
    <source>
        <dbReference type="Proteomes" id="UP000289660"/>
    </source>
</evidence>
<organism evidence="1 2">
    <name type="scientific">Microcystis aeruginosa NIES-4285</name>
    <dbReference type="NCBI Taxonomy" id="2497681"/>
    <lineage>
        <taxon>Bacteria</taxon>
        <taxon>Bacillati</taxon>
        <taxon>Cyanobacteriota</taxon>
        <taxon>Cyanophyceae</taxon>
        <taxon>Oscillatoriophycideae</taxon>
        <taxon>Chroococcales</taxon>
        <taxon>Microcystaceae</taxon>
        <taxon>Microcystis</taxon>
    </lineage>
</organism>
<protein>
    <submittedName>
        <fullName evidence="1">Uncharacterized protein</fullName>
    </submittedName>
</protein>
<dbReference type="AlphaFoldDB" id="A0A402DKU9"/>
<dbReference type="EMBL" id="BIFY01000199">
    <property type="protein sequence ID" value="GCE62831.1"/>
    <property type="molecule type" value="Genomic_DNA"/>
</dbReference>
<gene>
    <name evidence="1" type="ORF">MiAbB_04785</name>
</gene>
<comment type="caution">
    <text evidence="1">The sequence shown here is derived from an EMBL/GenBank/DDBJ whole genome shotgun (WGS) entry which is preliminary data.</text>
</comment>
<accession>A0A402DKU9</accession>